<dbReference type="SMART" id="SM00421">
    <property type="entry name" value="HTH_LUXR"/>
    <property type="match status" value="1"/>
</dbReference>
<dbReference type="EMBL" id="BAAAOR010000015">
    <property type="protein sequence ID" value="GAA1517130.1"/>
    <property type="molecule type" value="Genomic_DNA"/>
</dbReference>
<evidence type="ECO:0000313" key="6">
    <source>
        <dbReference type="Proteomes" id="UP001500842"/>
    </source>
</evidence>
<dbReference type="PANTHER" id="PTHR44688">
    <property type="entry name" value="DNA-BINDING TRANSCRIPTIONAL ACTIVATOR DEVR_DOSR"/>
    <property type="match status" value="1"/>
</dbReference>
<dbReference type="Pfam" id="PF00196">
    <property type="entry name" value="GerE"/>
    <property type="match status" value="1"/>
</dbReference>
<proteinExistence type="predicted"/>
<dbReference type="RefSeq" id="WP_181411128.1">
    <property type="nucleotide sequence ID" value="NZ_BAAAOR010000015.1"/>
</dbReference>
<dbReference type="SUPFAM" id="SSF46894">
    <property type="entry name" value="C-terminal effector domain of the bipartite response regulators"/>
    <property type="match status" value="1"/>
</dbReference>
<comment type="caution">
    <text evidence="5">The sequence shown here is derived from an EMBL/GenBank/DDBJ whole genome shotgun (WGS) entry which is preliminary data.</text>
</comment>
<evidence type="ECO:0000313" key="5">
    <source>
        <dbReference type="EMBL" id="GAA1517130.1"/>
    </source>
</evidence>
<keyword evidence="3" id="KW-0804">Transcription</keyword>
<dbReference type="InterPro" id="IPR016032">
    <property type="entry name" value="Sig_transdc_resp-reg_C-effctor"/>
</dbReference>
<evidence type="ECO:0000259" key="4">
    <source>
        <dbReference type="PROSITE" id="PS50043"/>
    </source>
</evidence>
<dbReference type="Gene3D" id="1.10.10.10">
    <property type="entry name" value="Winged helix-like DNA-binding domain superfamily/Winged helix DNA-binding domain"/>
    <property type="match status" value="1"/>
</dbReference>
<keyword evidence="2" id="KW-0238">DNA-binding</keyword>
<dbReference type="Pfam" id="PF01590">
    <property type="entry name" value="GAF"/>
    <property type="match status" value="1"/>
</dbReference>
<evidence type="ECO:0000256" key="3">
    <source>
        <dbReference type="ARBA" id="ARBA00023163"/>
    </source>
</evidence>
<organism evidence="5 6">
    <name type="scientific">Nocardioides humi</name>
    <dbReference type="NCBI Taxonomy" id="449461"/>
    <lineage>
        <taxon>Bacteria</taxon>
        <taxon>Bacillati</taxon>
        <taxon>Actinomycetota</taxon>
        <taxon>Actinomycetes</taxon>
        <taxon>Propionibacteriales</taxon>
        <taxon>Nocardioidaceae</taxon>
        <taxon>Nocardioides</taxon>
    </lineage>
</organism>
<dbReference type="SUPFAM" id="SSF55781">
    <property type="entry name" value="GAF domain-like"/>
    <property type="match status" value="1"/>
</dbReference>
<dbReference type="Gene3D" id="3.30.450.40">
    <property type="match status" value="1"/>
</dbReference>
<gene>
    <name evidence="5" type="ORF">GCM10009788_21640</name>
</gene>
<reference evidence="5 6" key="1">
    <citation type="journal article" date="2019" name="Int. J. Syst. Evol. Microbiol.">
        <title>The Global Catalogue of Microorganisms (GCM) 10K type strain sequencing project: providing services to taxonomists for standard genome sequencing and annotation.</title>
        <authorList>
            <consortium name="The Broad Institute Genomics Platform"/>
            <consortium name="The Broad Institute Genome Sequencing Center for Infectious Disease"/>
            <person name="Wu L."/>
            <person name="Ma J."/>
        </authorList>
    </citation>
    <scope>NUCLEOTIDE SEQUENCE [LARGE SCALE GENOMIC DNA]</scope>
    <source>
        <strain evidence="5 6">JCM 14942</strain>
    </source>
</reference>
<protein>
    <recommendedName>
        <fullName evidence="4">HTH luxR-type domain-containing protein</fullName>
    </recommendedName>
</protein>
<dbReference type="InterPro" id="IPR029016">
    <property type="entry name" value="GAF-like_dom_sf"/>
</dbReference>
<dbReference type="InterPro" id="IPR003018">
    <property type="entry name" value="GAF"/>
</dbReference>
<sequence length="335" mass="36976">MREVEQAYIEHVPNVLHAAGHGLNRYDLTTSESVSIVADVTSDFMSGYQEYGRFDDPVMSYIREYGRPVDDSRVPMATPWEQTAVYELLAADGFHHSLRAPVVIAGQFAGAIAFARSRSHGTFRSSDLTIARRVAEQLALAMERALRFEQTGRRVTLLEDALNHVPQGLIVIGADGLPIFVNRAASTPPRGHARADVEIVGDHGEEIRQELWSNNRRIATMNLTDGCGGRKLVAKSVKLGGSSAASLTLVYRTEESGGPQSLPFWDVLTPRENEIAELVSAGLTTKQIAERAFISENTVKQHLKRIFTKTDVRNRAELMQRVWSAGKRPDAGPVE</sequence>
<dbReference type="InterPro" id="IPR000792">
    <property type="entry name" value="Tscrpt_reg_LuxR_C"/>
</dbReference>
<dbReference type="InterPro" id="IPR036388">
    <property type="entry name" value="WH-like_DNA-bd_sf"/>
</dbReference>
<dbReference type="PROSITE" id="PS50043">
    <property type="entry name" value="HTH_LUXR_2"/>
    <property type="match status" value="1"/>
</dbReference>
<feature type="domain" description="HTH luxR-type" evidence="4">
    <location>
        <begin position="261"/>
        <end position="326"/>
    </location>
</feature>
<keyword evidence="6" id="KW-1185">Reference proteome</keyword>
<keyword evidence="1" id="KW-0805">Transcription regulation</keyword>
<dbReference type="PANTHER" id="PTHR44688:SF16">
    <property type="entry name" value="DNA-BINDING TRANSCRIPTIONAL ACTIVATOR DEVR_DOSR"/>
    <property type="match status" value="1"/>
</dbReference>
<dbReference type="Proteomes" id="UP001500842">
    <property type="component" value="Unassembled WGS sequence"/>
</dbReference>
<accession>A0ABN2AE05</accession>
<dbReference type="CDD" id="cd06170">
    <property type="entry name" value="LuxR_C_like"/>
    <property type="match status" value="1"/>
</dbReference>
<evidence type="ECO:0000256" key="2">
    <source>
        <dbReference type="ARBA" id="ARBA00023125"/>
    </source>
</evidence>
<dbReference type="PRINTS" id="PR00038">
    <property type="entry name" value="HTHLUXR"/>
</dbReference>
<evidence type="ECO:0000256" key="1">
    <source>
        <dbReference type="ARBA" id="ARBA00023015"/>
    </source>
</evidence>
<name>A0ABN2AE05_9ACTN</name>